<evidence type="ECO:0000256" key="6">
    <source>
        <dbReference type="PIRSR" id="PIRSR604294-1"/>
    </source>
</evidence>
<evidence type="ECO:0000313" key="9">
    <source>
        <dbReference type="Proteomes" id="UP000515151"/>
    </source>
</evidence>
<organism evidence="7 8">
    <name type="scientific">Punica granatum</name>
    <name type="common">Pomegranate</name>
    <dbReference type="NCBI Taxonomy" id="22663"/>
    <lineage>
        <taxon>Eukaryota</taxon>
        <taxon>Viridiplantae</taxon>
        <taxon>Streptophyta</taxon>
        <taxon>Embryophyta</taxon>
        <taxon>Tracheophyta</taxon>
        <taxon>Spermatophyta</taxon>
        <taxon>Magnoliopsida</taxon>
        <taxon>eudicotyledons</taxon>
        <taxon>Gunneridae</taxon>
        <taxon>Pentapetalae</taxon>
        <taxon>rosids</taxon>
        <taxon>malvids</taxon>
        <taxon>Myrtales</taxon>
        <taxon>Lythraceae</taxon>
        <taxon>Punica</taxon>
    </lineage>
</organism>
<evidence type="ECO:0000256" key="1">
    <source>
        <dbReference type="ARBA" id="ARBA00006787"/>
    </source>
</evidence>
<gene>
    <name evidence="10" type="primary">LOC116187017</name>
    <name evidence="7" type="ORF">CDL15_Pgr015635</name>
</gene>
<name>A0A218XP45_PUNGR</name>
<dbReference type="EMBL" id="MTKT01001080">
    <property type="protein sequence ID" value="OWM86600.1"/>
    <property type="molecule type" value="Genomic_DNA"/>
</dbReference>
<dbReference type="GeneID" id="116187017"/>
<dbReference type="GO" id="GO:0009507">
    <property type="term" value="C:chloroplast"/>
    <property type="evidence" value="ECO:0007669"/>
    <property type="project" value="TreeGrafter"/>
</dbReference>
<dbReference type="Proteomes" id="UP000197138">
    <property type="component" value="Unassembled WGS sequence"/>
</dbReference>
<feature type="binding site" evidence="6">
    <location>
        <position position="245"/>
    </location>
    <ligand>
        <name>Fe cation</name>
        <dbReference type="ChEBI" id="CHEBI:24875"/>
        <note>catalytic</note>
    </ligand>
</feature>
<accession>A0A218XP45</accession>
<evidence type="ECO:0000313" key="10">
    <source>
        <dbReference type="RefSeq" id="XP_031371449.1"/>
    </source>
</evidence>
<dbReference type="GO" id="GO:0010436">
    <property type="term" value="F:carotenoid dioxygenase activity"/>
    <property type="evidence" value="ECO:0007669"/>
    <property type="project" value="TreeGrafter"/>
</dbReference>
<evidence type="ECO:0000256" key="4">
    <source>
        <dbReference type="ARBA" id="ARBA00023002"/>
    </source>
</evidence>
<keyword evidence="9" id="KW-1185">Reference proteome</keyword>
<dbReference type="Proteomes" id="UP000515151">
    <property type="component" value="Chromosome 8"/>
</dbReference>
<dbReference type="PANTHER" id="PTHR10543:SF24">
    <property type="entry name" value="CAROTENOID ISOMEROOXYGENASE"/>
    <property type="match status" value="1"/>
</dbReference>
<evidence type="ECO:0000256" key="5">
    <source>
        <dbReference type="ARBA" id="ARBA00023004"/>
    </source>
</evidence>
<dbReference type="AlphaFoldDB" id="A0A218XP45"/>
<dbReference type="InterPro" id="IPR004294">
    <property type="entry name" value="Carotenoid_Oase"/>
</dbReference>
<dbReference type="Pfam" id="PF03055">
    <property type="entry name" value="RPE65"/>
    <property type="match status" value="1"/>
</dbReference>
<evidence type="ECO:0000313" key="8">
    <source>
        <dbReference type="Proteomes" id="UP000197138"/>
    </source>
</evidence>
<reference evidence="8" key="1">
    <citation type="journal article" date="2017" name="Plant J.">
        <title>The pomegranate (Punica granatum L.) genome and the genomics of punicalagin biosynthesis.</title>
        <authorList>
            <person name="Qin G."/>
            <person name="Xu C."/>
            <person name="Ming R."/>
            <person name="Tang H."/>
            <person name="Guyot R."/>
            <person name="Kramer E.M."/>
            <person name="Hu Y."/>
            <person name="Yi X."/>
            <person name="Qi Y."/>
            <person name="Xu X."/>
            <person name="Gao Z."/>
            <person name="Pan H."/>
            <person name="Jian J."/>
            <person name="Tian Y."/>
            <person name="Yue Z."/>
            <person name="Xu Y."/>
        </authorList>
    </citation>
    <scope>NUCLEOTIDE SEQUENCE [LARGE SCALE GENOMIC DNA]</scope>
    <source>
        <strain evidence="8">cv. Dabenzi</strain>
    </source>
</reference>
<dbReference type="OrthoDB" id="407010at2759"/>
<reference evidence="7" key="2">
    <citation type="submission" date="2017-06" db="EMBL/GenBank/DDBJ databases">
        <title>The pomegranate genome and the genomics of punicalagin biosynthesis.</title>
        <authorList>
            <person name="Xu C."/>
        </authorList>
    </citation>
    <scope>NUCLEOTIDE SEQUENCE [LARGE SCALE GENOMIC DNA]</scope>
    <source>
        <tissue evidence="7">Fresh leaf</tissue>
    </source>
</reference>
<keyword evidence="5 6" id="KW-0408">Iron</keyword>
<dbReference type="PANTHER" id="PTHR10543">
    <property type="entry name" value="BETA-CAROTENE DIOXYGENASE"/>
    <property type="match status" value="1"/>
</dbReference>
<evidence type="ECO:0000256" key="2">
    <source>
        <dbReference type="ARBA" id="ARBA00022723"/>
    </source>
</evidence>
<keyword evidence="2 6" id="KW-0479">Metal-binding</keyword>
<feature type="binding site" evidence="6">
    <location>
        <position position="553"/>
    </location>
    <ligand>
        <name>Fe cation</name>
        <dbReference type="ChEBI" id="CHEBI:24875"/>
        <note>catalytic</note>
    </ligand>
</feature>
<reference evidence="10" key="4">
    <citation type="submission" date="2025-04" db="UniProtKB">
        <authorList>
            <consortium name="RefSeq"/>
        </authorList>
    </citation>
    <scope>IDENTIFICATION</scope>
    <source>
        <tissue evidence="10">Leaf</tissue>
    </source>
</reference>
<protein>
    <submittedName>
        <fullName evidence="10">Carotenoid cleavage dioxygenase 8 homolog B, chloroplastic</fullName>
    </submittedName>
</protein>
<keyword evidence="3 10" id="KW-0223">Dioxygenase</keyword>
<evidence type="ECO:0000313" key="7">
    <source>
        <dbReference type="EMBL" id="OWM86600.1"/>
    </source>
</evidence>
<dbReference type="GO" id="GO:0046872">
    <property type="term" value="F:metal ion binding"/>
    <property type="evidence" value="ECO:0007669"/>
    <property type="project" value="UniProtKB-KW"/>
</dbReference>
<comment type="cofactor">
    <cofactor evidence="6">
        <name>Fe(2+)</name>
        <dbReference type="ChEBI" id="CHEBI:29033"/>
    </cofactor>
    <text evidence="6">Binds 1 Fe(2+) ion per subunit.</text>
</comment>
<dbReference type="RefSeq" id="XP_031371449.1">
    <property type="nucleotide sequence ID" value="XM_031515589.1"/>
</dbReference>
<proteinExistence type="inferred from homology"/>
<keyword evidence="4" id="KW-0560">Oxidoreductase</keyword>
<evidence type="ECO:0000256" key="3">
    <source>
        <dbReference type="ARBA" id="ARBA00022964"/>
    </source>
</evidence>
<reference evidence="9" key="3">
    <citation type="journal article" date="2020" name="Plant Biotechnol. J.">
        <title>The pomegranate (Punica granatum L.) draft genome dissects genetic divergence between soft- and hard-seeded cultivars.</title>
        <authorList>
            <person name="Luo X."/>
            <person name="Li H."/>
            <person name="Wu Z."/>
            <person name="Yao W."/>
            <person name="Zhao P."/>
            <person name="Cao D."/>
            <person name="Yu H."/>
            <person name="Li K."/>
            <person name="Poudel K."/>
            <person name="Zhao D."/>
            <person name="Zhang F."/>
            <person name="Xia X."/>
            <person name="Chen L."/>
            <person name="Wang Q."/>
            <person name="Jing D."/>
            <person name="Cao S."/>
        </authorList>
    </citation>
    <scope>NUCLEOTIDE SEQUENCE [LARGE SCALE GENOMIC DNA]</scope>
</reference>
<feature type="binding site" evidence="6">
    <location>
        <position position="362"/>
    </location>
    <ligand>
        <name>Fe cation</name>
        <dbReference type="ChEBI" id="CHEBI:24875"/>
        <note>catalytic</note>
    </ligand>
</feature>
<feature type="binding site" evidence="6">
    <location>
        <position position="295"/>
    </location>
    <ligand>
        <name>Fe cation</name>
        <dbReference type="ChEBI" id="CHEBI:24875"/>
        <note>catalytic</note>
    </ligand>
</feature>
<dbReference type="GO" id="GO:0016121">
    <property type="term" value="P:carotene catabolic process"/>
    <property type="evidence" value="ECO:0007669"/>
    <property type="project" value="TreeGrafter"/>
</dbReference>
<sequence length="564" mass="62946">MASIAFSSFVSQSDCTGMASAWSSHKAKEGSFTRKNVIVCRRHDQVVRRVATRPPAITIPLPEKERATTKSPERSHVAWTSIRHPRWEGELTVEGEIPLWLNGIYLRNGPGLWHIDDYNFRHLFDGYAMMVKLQFENGRLVAGHRQIESEAYKAAMKNRRLCYREFSEVPKPGNFLSYVGELASLFSGASLTDNSNTGVVGLGDGRVVCLTETQKGSIMINPVTLETIGKFEYSDSLGGLIHSAHPIVTDSEFLTLLPDLINPGYLVVRMEPGSNERKVIGRVNCRGGPAPGWVHSFPVTENYIIVPEMPLRYCAQNLLRAEPTPLYKFQWHPESKAYLHVMCKTSGKIVTSVEVPLFVTFHFINAYEERDEDGRVVAVIADCCEHNADTTILDKLRLQNLRSYSGSHDVLPDARVGRFTIPLDGSPYGKLEAALDPDEHGRGMDMCSINPAVLGKKYRYAYACGARRPCNFPNTLTKIDLEKKIANNWHEEGAIPSEPYFVARPGATKEDDGVVISMISQKNGEGYALLLDASTFEEIARAKFPYGLPYGLHGCWVPKNHNKP</sequence>
<comment type="similarity">
    <text evidence="1">Belongs to the carotenoid oxygenase family.</text>
</comment>